<evidence type="ECO:0000313" key="3">
    <source>
        <dbReference type="EMBL" id="SSC13780.1"/>
    </source>
</evidence>
<dbReference type="EMBL" id="LS974202">
    <property type="protein sequence ID" value="SSC13780.1"/>
    <property type="molecule type" value="Genomic_DNA"/>
</dbReference>
<dbReference type="GO" id="GO:0030976">
    <property type="term" value="F:thiamine pyrophosphate binding"/>
    <property type="evidence" value="ECO:0007669"/>
    <property type="project" value="InterPro"/>
</dbReference>
<dbReference type="SUPFAM" id="SSF52518">
    <property type="entry name" value="Thiamin diphosphate-binding fold (THDP-binding)"/>
    <property type="match status" value="1"/>
</dbReference>
<dbReference type="GO" id="GO:0047553">
    <property type="term" value="F:2-oxoglutarate synthase activity"/>
    <property type="evidence" value="ECO:0007669"/>
    <property type="project" value="UniProtKB-EC"/>
</dbReference>
<dbReference type="InterPro" id="IPR011766">
    <property type="entry name" value="TPP_enzyme_TPP-bd"/>
</dbReference>
<dbReference type="KEGG" id="minf:MESINF_2340"/>
<dbReference type="InterPro" id="IPR029061">
    <property type="entry name" value="THDP-binding"/>
</dbReference>
<dbReference type="Gene3D" id="3.40.50.970">
    <property type="match status" value="1"/>
</dbReference>
<organism evidence="3 4">
    <name type="scientific">Mesotoga infera</name>
    <dbReference type="NCBI Taxonomy" id="1236046"/>
    <lineage>
        <taxon>Bacteria</taxon>
        <taxon>Thermotogati</taxon>
        <taxon>Thermotogota</taxon>
        <taxon>Thermotogae</taxon>
        <taxon>Kosmotogales</taxon>
        <taxon>Kosmotogaceae</taxon>
        <taxon>Mesotoga</taxon>
    </lineage>
</organism>
<sequence length="278" mass="30774">MAISRLTKYLRQDRMPHVWCPGCGNGVIMKAFVDAVDRESLDPDRIAVVSGIGCSSRVTGYLNFNTMHTLHGRAIAFATGVKLARPEFNVIVMGGDGDMMAIGGNHFIHACRRNMDITTIVFNNNIYGMTGGQYSPTTPTEKIASTSPYGNVENSFDLVKVAIAAGATYVARSTVFHYAQAVQFIRNGLKHKGMAVIEIMTNCHTYYGRYNNLSKPQDILNYFKTNTIQLSKAKTMSPEEIGDKIVAGEFVNIDTETYIDRYEKMREKALAAEGGERE</sequence>
<dbReference type="PANTHER" id="PTHR48084:SF1">
    <property type="entry name" value="2-OXOGLUTARATE SYNTHASE SUBUNIT KORB"/>
    <property type="match status" value="1"/>
</dbReference>
<feature type="domain" description="Thiamine pyrophosphate enzyme TPP-binding" evidence="2">
    <location>
        <begin position="52"/>
        <end position="199"/>
    </location>
</feature>
<evidence type="ECO:0000256" key="1">
    <source>
        <dbReference type="ARBA" id="ARBA00023002"/>
    </source>
</evidence>
<gene>
    <name evidence="3" type="primary">korB</name>
    <name evidence="3" type="ORF">MESINF_2340</name>
</gene>
<dbReference type="Proteomes" id="UP000250796">
    <property type="component" value="Chromosome MESINF"/>
</dbReference>
<accession>A0A7Z7PQ49</accession>
<keyword evidence="1 3" id="KW-0560">Oxidoreductase</keyword>
<protein>
    <submittedName>
        <fullName evidence="3">2-oxoglutarate synthase subunit KorB</fullName>
        <ecNumber evidence="3">1.2.7.3</ecNumber>
    </submittedName>
</protein>
<keyword evidence="4" id="KW-1185">Reference proteome</keyword>
<dbReference type="InterPro" id="IPR051457">
    <property type="entry name" value="2-oxoacid:Fd_oxidoreductase"/>
</dbReference>
<dbReference type="Pfam" id="PF02775">
    <property type="entry name" value="TPP_enzyme_C"/>
    <property type="match status" value="1"/>
</dbReference>
<dbReference type="PANTHER" id="PTHR48084">
    <property type="entry name" value="2-OXOGLUTARATE OXIDOREDUCTASE SUBUNIT KORB-RELATED"/>
    <property type="match status" value="1"/>
</dbReference>
<reference evidence="3 4" key="1">
    <citation type="submission" date="2017-01" db="EMBL/GenBank/DDBJ databases">
        <authorList>
            <person name="Erauso G."/>
        </authorList>
    </citation>
    <scope>NUCLEOTIDE SEQUENCE [LARGE SCALE GENOMIC DNA]</scope>
    <source>
        <strain evidence="3">MESINF1</strain>
    </source>
</reference>
<evidence type="ECO:0000259" key="2">
    <source>
        <dbReference type="Pfam" id="PF02775"/>
    </source>
</evidence>
<proteinExistence type="predicted"/>
<dbReference type="AlphaFoldDB" id="A0A7Z7PQ49"/>
<dbReference type="RefSeq" id="WP_169699888.1">
    <property type="nucleotide sequence ID" value="NZ_LS974202.1"/>
</dbReference>
<name>A0A7Z7PQ49_9BACT</name>
<dbReference type="GO" id="GO:0045333">
    <property type="term" value="P:cellular respiration"/>
    <property type="evidence" value="ECO:0007669"/>
    <property type="project" value="UniProtKB-ARBA"/>
</dbReference>
<evidence type="ECO:0000313" key="4">
    <source>
        <dbReference type="Proteomes" id="UP000250796"/>
    </source>
</evidence>
<dbReference type="CDD" id="cd03375">
    <property type="entry name" value="TPP_OGFOR"/>
    <property type="match status" value="1"/>
</dbReference>
<dbReference type="EC" id="1.2.7.3" evidence="3"/>